<feature type="transmembrane region" description="Helical" evidence="1">
    <location>
        <begin position="41"/>
        <end position="72"/>
    </location>
</feature>
<dbReference type="KEGG" id="man:A11S_2089"/>
<dbReference type="Proteomes" id="UP000011932">
    <property type="component" value="Chromosome"/>
</dbReference>
<evidence type="ECO:0000313" key="3">
    <source>
        <dbReference type="Proteomes" id="UP000011932"/>
    </source>
</evidence>
<feature type="transmembrane region" description="Helical" evidence="1">
    <location>
        <begin position="84"/>
        <end position="103"/>
    </location>
</feature>
<gene>
    <name evidence="2" type="ORF">A11S_2089</name>
</gene>
<dbReference type="HOGENOM" id="CLU_2035368_0_0_5"/>
<keyword evidence="1" id="KW-1133">Transmembrane helix</keyword>
<protein>
    <submittedName>
        <fullName evidence="2">Uncharacterized protein</fullName>
    </submittedName>
</protein>
<keyword evidence="1" id="KW-0472">Membrane</keyword>
<keyword evidence="1" id="KW-0812">Transmembrane</keyword>
<evidence type="ECO:0000256" key="1">
    <source>
        <dbReference type="SAM" id="Phobius"/>
    </source>
</evidence>
<dbReference type="AlphaFoldDB" id="M4VI62"/>
<dbReference type="EMBL" id="CP003538">
    <property type="protein sequence ID" value="AGH98888.1"/>
    <property type="molecule type" value="Genomic_DNA"/>
</dbReference>
<sequence>MKLEILKKLNWGHLTVVSLFFLFPIYGAAKGTMSHDSGYLLLLNFLAILFLVLLLIGIWSLPALILFGLYRLKGLTAEDIPDRFLYISCFIGFFLCLYAGVFFSDLYEAFQSAALEIIYEH</sequence>
<proteinExistence type="predicted"/>
<evidence type="ECO:0000313" key="2">
    <source>
        <dbReference type="EMBL" id="AGH98888.1"/>
    </source>
</evidence>
<organism evidence="2 3">
    <name type="scientific">Micavibrio aeruginosavorus EPB</name>
    <dbReference type="NCBI Taxonomy" id="349215"/>
    <lineage>
        <taxon>Bacteria</taxon>
        <taxon>Pseudomonadati</taxon>
        <taxon>Bdellovibrionota</taxon>
        <taxon>Bdellovibrionia</taxon>
        <taxon>Bdellovibrionales</taxon>
        <taxon>Pseudobdellovibrionaceae</taxon>
        <taxon>Micavibrio</taxon>
    </lineage>
</organism>
<name>M4VI62_9BACT</name>
<feature type="transmembrane region" description="Helical" evidence="1">
    <location>
        <begin position="12"/>
        <end position="29"/>
    </location>
</feature>
<reference evidence="2 3" key="1">
    <citation type="journal article" date="2013" name="ISME J.">
        <title>By their genes ye shall know them: genomic signatures of predatory bacteria.</title>
        <authorList>
            <person name="Pasternak Z."/>
            <person name="Pietrokovski S."/>
            <person name="Rotem O."/>
            <person name="Gophna U."/>
            <person name="Lurie-Weinberger M.N."/>
            <person name="Jurkevitch E."/>
        </authorList>
    </citation>
    <scope>NUCLEOTIDE SEQUENCE [LARGE SCALE GENOMIC DNA]</scope>
    <source>
        <strain evidence="2">EPB</strain>
    </source>
</reference>
<accession>M4VI62</accession>